<keyword evidence="1" id="KW-0343">GTPase activation</keyword>
<keyword evidence="6" id="KW-1185">Reference proteome</keyword>
<dbReference type="InterPro" id="IPR037168">
    <property type="entry name" value="YopE_GAP_dom_sf"/>
</dbReference>
<evidence type="ECO:0000256" key="2">
    <source>
        <dbReference type="ARBA" id="ARBA00023026"/>
    </source>
</evidence>
<organism evidence="5 6">
    <name type="scientific">Spartinivicinus marinus</name>
    <dbReference type="NCBI Taxonomy" id="2994442"/>
    <lineage>
        <taxon>Bacteria</taxon>
        <taxon>Pseudomonadati</taxon>
        <taxon>Pseudomonadota</taxon>
        <taxon>Gammaproteobacteria</taxon>
        <taxon>Oceanospirillales</taxon>
        <taxon>Zooshikellaceae</taxon>
        <taxon>Spartinivicinus</taxon>
    </lineage>
</organism>
<accession>A0A853I944</accession>
<feature type="coiled-coil region" evidence="3">
    <location>
        <begin position="234"/>
        <end position="279"/>
    </location>
</feature>
<sequence length="557" mass="61302">MSILSVNRGSVSETHDDGRLAVQQVQQSPEGSLSGRTVKLDQAGDASKNFFERLMQPLQQAKRGLASFFSQAKAVLSEKMTTLFSQAHPHSSISIGSPVLQAKNDSPEILKQKAEYAKEREKEITFTVKEFGKAVGQLSFDSHDALASGNGAFRKMTTALTALTDSDNARIKDLAKEILAMSVTSVAFQQWGDKGALLKAAVIETKQLPEALSDEQKQDIIAKVQSDLQKVAAKAELLDKVIQEEQELDNLRNQLDQEMVKLDEEIEALDQELKIQALESQYESAVIEDSFTGKKINLDQATGFYGRSVTDDKSKTLLDATSYLSSTVKSKNKLMLSPEQQQALANKFFENQLSFYDIKGQVKTTADLQWLRTLAVSSPIQLLGNELLGNKLSSKQSNLGVIATTLKHFINNTDKLWAEKNKENPEDQFDAVKRNQFIASELEQQVSQLPQATISAAFQKTTGNDSAQWRGVFDFATGKLSLSDELMETEAGQVLISLPTKLTTTLEKLAEVTAQRLGKEAPIALPESRYIGGLSSLTKAELSALEGIGIKKRYLET</sequence>
<dbReference type="EMBL" id="JACCKB010000013">
    <property type="protein sequence ID" value="NYZ66401.1"/>
    <property type="molecule type" value="Genomic_DNA"/>
</dbReference>
<protein>
    <recommendedName>
        <fullName evidence="4">Virulence factor YopE GAP domain-containing protein</fullName>
    </recommendedName>
</protein>
<dbReference type="Gene3D" id="1.20.120.260">
    <property type="entry name" value="Virulence factor YopE uncharacterised domain"/>
    <property type="match status" value="1"/>
</dbReference>
<dbReference type="InterPro" id="IPR014773">
    <property type="entry name" value="YopE_GAP_dom"/>
</dbReference>
<proteinExistence type="predicted"/>
<dbReference type="GO" id="GO:0005096">
    <property type="term" value="F:GTPase activator activity"/>
    <property type="evidence" value="ECO:0007669"/>
    <property type="project" value="UniProtKB-KW"/>
</dbReference>
<evidence type="ECO:0000256" key="1">
    <source>
        <dbReference type="ARBA" id="ARBA00022468"/>
    </source>
</evidence>
<dbReference type="SUPFAM" id="SSF47233">
    <property type="entry name" value="Bacterial GAP domain"/>
    <property type="match status" value="1"/>
</dbReference>
<gene>
    <name evidence="5" type="ORF">H0A36_10295</name>
</gene>
<comment type="caution">
    <text evidence="5">The sequence shown here is derived from an EMBL/GenBank/DDBJ whole genome shotgun (WGS) entry which is preliminary data.</text>
</comment>
<evidence type="ECO:0000313" key="5">
    <source>
        <dbReference type="EMBL" id="NYZ66401.1"/>
    </source>
</evidence>
<keyword evidence="2" id="KW-0843">Virulence</keyword>
<dbReference type="RefSeq" id="WP_180568425.1">
    <property type="nucleotide sequence ID" value="NZ_JACCKB010000013.1"/>
</dbReference>
<dbReference type="Pfam" id="PF03545">
    <property type="entry name" value="YopE"/>
    <property type="match status" value="1"/>
</dbReference>
<dbReference type="AlphaFoldDB" id="A0A853I944"/>
<feature type="domain" description="Virulence factor YopE GAP" evidence="4">
    <location>
        <begin position="142"/>
        <end position="197"/>
    </location>
</feature>
<reference evidence="5 6" key="1">
    <citation type="submission" date="2020-07" db="EMBL/GenBank/DDBJ databases">
        <title>Endozoicomonas sp. nov., isolated from sediment.</title>
        <authorList>
            <person name="Gu T."/>
        </authorList>
    </citation>
    <scope>NUCLEOTIDE SEQUENCE [LARGE SCALE GENOMIC DNA]</scope>
    <source>
        <strain evidence="5 6">SM1973</strain>
    </source>
</reference>
<dbReference type="Proteomes" id="UP000569732">
    <property type="component" value="Unassembled WGS sequence"/>
</dbReference>
<keyword evidence="3" id="KW-0175">Coiled coil</keyword>
<evidence type="ECO:0000256" key="3">
    <source>
        <dbReference type="SAM" id="Coils"/>
    </source>
</evidence>
<evidence type="ECO:0000259" key="4">
    <source>
        <dbReference type="Pfam" id="PF03545"/>
    </source>
</evidence>
<name>A0A853I944_9GAMM</name>
<evidence type="ECO:0000313" key="6">
    <source>
        <dbReference type="Proteomes" id="UP000569732"/>
    </source>
</evidence>